<dbReference type="OrthoDB" id="9794429at2"/>
<gene>
    <name evidence="1" type="ORF">UL81_00640</name>
</gene>
<evidence type="ECO:0000313" key="1">
    <source>
        <dbReference type="EMBL" id="AKE38120.1"/>
    </source>
</evidence>
<dbReference type="Gene3D" id="3.90.1170.40">
    <property type="entry name" value="Molybdopterin biosynthesis MoaE subunit"/>
    <property type="match status" value="1"/>
</dbReference>
<dbReference type="Pfam" id="PF02391">
    <property type="entry name" value="MoaE"/>
    <property type="match status" value="1"/>
</dbReference>
<dbReference type="EC" id="2.8.1.12" evidence="1"/>
<dbReference type="PANTHER" id="PTHR23404">
    <property type="entry name" value="MOLYBDOPTERIN SYNTHASE RELATED"/>
    <property type="match status" value="1"/>
</dbReference>
<dbReference type="GO" id="GO:0006777">
    <property type="term" value="P:Mo-molybdopterin cofactor biosynthetic process"/>
    <property type="evidence" value="ECO:0007669"/>
    <property type="project" value="InterPro"/>
</dbReference>
<name>A0A0F6QV29_9CORY</name>
<keyword evidence="1" id="KW-0808">Transferase</keyword>
<dbReference type="EMBL" id="CP011311">
    <property type="protein sequence ID" value="AKE38120.1"/>
    <property type="molecule type" value="Genomic_DNA"/>
</dbReference>
<organism evidence="1 2">
    <name type="scientific">Corynebacterium camporealensis</name>
    <dbReference type="NCBI Taxonomy" id="161896"/>
    <lineage>
        <taxon>Bacteria</taxon>
        <taxon>Bacillati</taxon>
        <taxon>Actinomycetota</taxon>
        <taxon>Actinomycetes</taxon>
        <taxon>Mycobacteriales</taxon>
        <taxon>Corynebacteriaceae</taxon>
        <taxon>Corynebacterium</taxon>
    </lineage>
</organism>
<dbReference type="HOGENOM" id="CLU_089568_1_1_11"/>
<dbReference type="InterPro" id="IPR036563">
    <property type="entry name" value="MoaE_sf"/>
</dbReference>
<dbReference type="RefSeq" id="WP_035106019.1">
    <property type="nucleotide sequence ID" value="NZ_CP011311.1"/>
</dbReference>
<sequence>MSTNPADPSYVAQDTGVLLGAEISNQPLQAPDISTPTMGAVVRFDGIVRNHDGGHGGVELLTYTCHPSAPQRIQEVAEEVLKDHPDVRLWCAHRIGDLQVGDAAFIVLAASAHRQAAFDAASTLADRVKAEVPIWKEQQFNDGNATWVGLE</sequence>
<accession>A0A0F6QV29</accession>
<dbReference type="Proteomes" id="UP000033566">
    <property type="component" value="Chromosome"/>
</dbReference>
<proteinExistence type="predicted"/>
<dbReference type="InterPro" id="IPR003448">
    <property type="entry name" value="Mopterin_biosynth_MoaE"/>
</dbReference>
<dbReference type="KEGG" id="ccj:UL81_00640"/>
<dbReference type="SUPFAM" id="SSF54690">
    <property type="entry name" value="Molybdopterin synthase subunit MoaE"/>
    <property type="match status" value="1"/>
</dbReference>
<keyword evidence="2" id="KW-1185">Reference proteome</keyword>
<dbReference type="GO" id="GO:0030366">
    <property type="term" value="F:molybdopterin synthase activity"/>
    <property type="evidence" value="ECO:0007669"/>
    <property type="project" value="UniProtKB-EC"/>
</dbReference>
<evidence type="ECO:0000313" key="2">
    <source>
        <dbReference type="Proteomes" id="UP000033566"/>
    </source>
</evidence>
<reference evidence="1 2" key="1">
    <citation type="journal article" date="2015" name="Genome Announc.">
        <title>Complete Genome Sequence of Corynebacterium camporealensis DSM 44610, Isolated from the Milk of a Manchega Sheep with Subclinical Mastitis.</title>
        <authorList>
            <person name="Ruckert C."/>
            <person name="Albersmeier A."/>
            <person name="Winkler A."/>
            <person name="Tauch A."/>
        </authorList>
    </citation>
    <scope>NUCLEOTIDE SEQUENCE [LARGE SCALE GENOMIC DNA]</scope>
    <source>
        <strain evidence="1 2">DSM 44610</strain>
    </source>
</reference>
<dbReference type="CDD" id="cd00756">
    <property type="entry name" value="MoaE"/>
    <property type="match status" value="1"/>
</dbReference>
<dbReference type="AlphaFoldDB" id="A0A0F6QV29"/>
<protein>
    <submittedName>
        <fullName evidence="1">Molybdopterin converting factor, large subunit</fullName>
        <ecNumber evidence="1">2.8.1.12</ecNumber>
    </submittedName>
</protein>
<dbReference type="PATRIC" id="fig|161896.4.peg.128"/>